<feature type="signal peptide" evidence="2">
    <location>
        <begin position="1"/>
        <end position="16"/>
    </location>
</feature>
<organism evidence="3">
    <name type="scientific">Culex pipiens</name>
    <name type="common">House mosquito</name>
    <dbReference type="NCBI Taxonomy" id="7175"/>
    <lineage>
        <taxon>Eukaryota</taxon>
        <taxon>Metazoa</taxon>
        <taxon>Ecdysozoa</taxon>
        <taxon>Arthropoda</taxon>
        <taxon>Hexapoda</taxon>
        <taxon>Insecta</taxon>
        <taxon>Pterygota</taxon>
        <taxon>Neoptera</taxon>
        <taxon>Endopterygota</taxon>
        <taxon>Diptera</taxon>
        <taxon>Nematocera</taxon>
        <taxon>Culicoidea</taxon>
        <taxon>Culicidae</taxon>
        <taxon>Culicinae</taxon>
        <taxon>Culicini</taxon>
        <taxon>Culex</taxon>
        <taxon>Culex</taxon>
    </lineage>
</organism>
<sequence>MLILCCCFLVVIRTSSVRLAKTACCGSSSDSDSTVPPPSRWRRIFRKPNRSSNDELFSAKLGFSELDAPEKKSLAVPQSITHTDVFFQGSPAATVLNVMTVAALDDSVSNSI</sequence>
<dbReference type="EMBL" id="HBUE01225137">
    <property type="protein sequence ID" value="CAG6541666.1"/>
    <property type="molecule type" value="Transcribed_RNA"/>
</dbReference>
<name>A0A8D8HX76_CULPI</name>
<proteinExistence type="predicted"/>
<evidence type="ECO:0000313" key="3">
    <source>
        <dbReference type="EMBL" id="CAG6541666.1"/>
    </source>
</evidence>
<keyword evidence="2" id="KW-0732">Signal</keyword>
<dbReference type="AlphaFoldDB" id="A0A8D8HX76"/>
<feature type="chain" id="PRO_5036260948" evidence="2">
    <location>
        <begin position="17"/>
        <end position="112"/>
    </location>
</feature>
<evidence type="ECO:0000256" key="1">
    <source>
        <dbReference type="SAM" id="MobiDB-lite"/>
    </source>
</evidence>
<dbReference type="EMBL" id="HBUE01331853">
    <property type="protein sequence ID" value="CAG6593739.1"/>
    <property type="molecule type" value="Transcribed_RNA"/>
</dbReference>
<reference evidence="3" key="1">
    <citation type="submission" date="2021-05" db="EMBL/GenBank/DDBJ databases">
        <authorList>
            <person name="Alioto T."/>
            <person name="Alioto T."/>
            <person name="Gomez Garrido J."/>
        </authorList>
    </citation>
    <scope>NUCLEOTIDE SEQUENCE</scope>
</reference>
<feature type="region of interest" description="Disordered" evidence="1">
    <location>
        <begin position="24"/>
        <end position="44"/>
    </location>
</feature>
<evidence type="ECO:0000256" key="2">
    <source>
        <dbReference type="SAM" id="SignalP"/>
    </source>
</evidence>
<accession>A0A8D8HX76</accession>
<protein>
    <submittedName>
        <fullName evidence="3">(northern house mosquito) hypothetical protein</fullName>
    </submittedName>
</protein>